<dbReference type="EMBL" id="JAAXZR010000015">
    <property type="protein sequence ID" value="NLT79342.1"/>
    <property type="molecule type" value="Genomic_DNA"/>
</dbReference>
<name>A0A971ICP5_9BIFI</name>
<accession>A0A971ICP5</accession>
<proteinExistence type="predicted"/>
<protein>
    <submittedName>
        <fullName evidence="2">YjdF family protein</fullName>
    </submittedName>
</protein>
<feature type="region of interest" description="Disordered" evidence="1">
    <location>
        <begin position="84"/>
        <end position="142"/>
    </location>
</feature>
<feature type="compositionally biased region" description="Basic and acidic residues" evidence="1">
    <location>
        <begin position="120"/>
        <end position="135"/>
    </location>
</feature>
<sequence length="142" mass="16125">MPGDSASSAVYFDGSMWVCVCERVTSQGLQACRIVFGSEPKEYEVFAYLQRHYFELDFSPAVDADLRPSRGSKHVNPKRLKRLAARAMGNDAVSTKAQEALSKGRDRAKISRSKVSRSQRLSDEARRRTLRTEKHREKHKGH</sequence>
<comment type="caution">
    <text evidence="2">The sequence shown here is derived from an EMBL/GenBank/DDBJ whole genome shotgun (WGS) entry which is preliminary data.</text>
</comment>
<organism evidence="2 3">
    <name type="scientific">Bifidobacterium crudilactis</name>
    <dbReference type="NCBI Taxonomy" id="327277"/>
    <lineage>
        <taxon>Bacteria</taxon>
        <taxon>Bacillati</taxon>
        <taxon>Actinomycetota</taxon>
        <taxon>Actinomycetes</taxon>
        <taxon>Bifidobacteriales</taxon>
        <taxon>Bifidobacteriaceae</taxon>
        <taxon>Bifidobacterium</taxon>
    </lineage>
</organism>
<evidence type="ECO:0000313" key="3">
    <source>
        <dbReference type="Proteomes" id="UP000767327"/>
    </source>
</evidence>
<reference evidence="2" key="2">
    <citation type="submission" date="2020-01" db="EMBL/GenBank/DDBJ databases">
        <authorList>
            <person name="Campanaro S."/>
        </authorList>
    </citation>
    <scope>NUCLEOTIDE SEQUENCE</scope>
    <source>
        <strain evidence="2">AS01afH2WH_6</strain>
    </source>
</reference>
<dbReference type="Pfam" id="PF11208">
    <property type="entry name" value="DUF2992"/>
    <property type="match status" value="1"/>
</dbReference>
<gene>
    <name evidence="2" type="ORF">GXW98_03525</name>
</gene>
<dbReference type="Proteomes" id="UP000767327">
    <property type="component" value="Unassembled WGS sequence"/>
</dbReference>
<dbReference type="PIRSF" id="PIRSF021328">
    <property type="entry name" value="UCP021328"/>
    <property type="match status" value="1"/>
</dbReference>
<dbReference type="InterPro" id="IPR016787">
    <property type="entry name" value="UCP021328"/>
</dbReference>
<dbReference type="RefSeq" id="WP_273173102.1">
    <property type="nucleotide sequence ID" value="NZ_CP181270.1"/>
</dbReference>
<dbReference type="AlphaFoldDB" id="A0A971ICP5"/>
<evidence type="ECO:0000256" key="1">
    <source>
        <dbReference type="SAM" id="MobiDB-lite"/>
    </source>
</evidence>
<reference evidence="2" key="1">
    <citation type="journal article" date="2020" name="Biotechnol. Biofuels">
        <title>New insights from the biogas microbiome by comprehensive genome-resolved metagenomics of nearly 1600 species originating from multiple anaerobic digesters.</title>
        <authorList>
            <person name="Campanaro S."/>
            <person name="Treu L."/>
            <person name="Rodriguez-R L.M."/>
            <person name="Kovalovszki A."/>
            <person name="Ziels R.M."/>
            <person name="Maus I."/>
            <person name="Zhu X."/>
            <person name="Kougias P.G."/>
            <person name="Basile A."/>
            <person name="Luo G."/>
            <person name="Schluter A."/>
            <person name="Konstantinidis K.T."/>
            <person name="Angelidaki I."/>
        </authorList>
    </citation>
    <scope>NUCLEOTIDE SEQUENCE</scope>
    <source>
        <strain evidence="2">AS01afH2WH_6</strain>
    </source>
</reference>
<evidence type="ECO:0000313" key="2">
    <source>
        <dbReference type="EMBL" id="NLT79342.1"/>
    </source>
</evidence>